<evidence type="ECO:0000256" key="4">
    <source>
        <dbReference type="ARBA" id="ARBA00022982"/>
    </source>
</evidence>
<dbReference type="SUPFAM" id="SSF57652">
    <property type="entry name" value="HIPIP (high potential iron protein)"/>
    <property type="match status" value="1"/>
</dbReference>
<keyword evidence="3" id="KW-0479">Metal-binding</keyword>
<evidence type="ECO:0000256" key="3">
    <source>
        <dbReference type="ARBA" id="ARBA00022723"/>
    </source>
</evidence>
<dbReference type="RefSeq" id="WP_354662875.1">
    <property type="nucleotide sequence ID" value="NZ_JBEXAC010000002.1"/>
</dbReference>
<dbReference type="Gene3D" id="4.10.490.10">
    <property type="entry name" value="High potential iron-sulphur protein"/>
    <property type="match status" value="1"/>
</dbReference>
<organism evidence="8 9">
    <name type="scientific">Chitinophaga defluvii</name>
    <dbReference type="NCBI Taxonomy" id="3163343"/>
    <lineage>
        <taxon>Bacteria</taxon>
        <taxon>Pseudomonadati</taxon>
        <taxon>Bacteroidota</taxon>
        <taxon>Chitinophagia</taxon>
        <taxon>Chitinophagales</taxon>
        <taxon>Chitinophagaceae</taxon>
        <taxon>Chitinophaga</taxon>
    </lineage>
</organism>
<reference evidence="8 9" key="1">
    <citation type="submission" date="2024-06" db="EMBL/GenBank/DDBJ databases">
        <title>Chitinophaga defluvii sp. nov., isolated from municipal sewage.</title>
        <authorList>
            <person name="Zhang L."/>
        </authorList>
    </citation>
    <scope>NUCLEOTIDE SEQUENCE [LARGE SCALE GENOMIC DNA]</scope>
    <source>
        <strain evidence="8 9">H8</strain>
    </source>
</reference>
<keyword evidence="4" id="KW-0249">Electron transport</keyword>
<dbReference type="InterPro" id="IPR000170">
    <property type="entry name" value="High_potential_FeS_prot"/>
</dbReference>
<dbReference type="PROSITE" id="PS51373">
    <property type="entry name" value="HIPIP"/>
    <property type="match status" value="1"/>
</dbReference>
<dbReference type="InterPro" id="IPR036369">
    <property type="entry name" value="HIPIP_sf"/>
</dbReference>
<dbReference type="PROSITE" id="PS51257">
    <property type="entry name" value="PROKAR_LIPOPROTEIN"/>
    <property type="match status" value="1"/>
</dbReference>
<keyword evidence="6" id="KW-0411">Iron-sulfur</keyword>
<gene>
    <name evidence="8" type="ORF">ABR189_23185</name>
</gene>
<comment type="caution">
    <text evidence="8">The sequence shown here is derived from an EMBL/GenBank/DDBJ whole genome shotgun (WGS) entry which is preliminary data.</text>
</comment>
<feature type="domain" description="High potential iron-sulfur proteins family profile" evidence="7">
    <location>
        <begin position="54"/>
        <end position="122"/>
    </location>
</feature>
<proteinExistence type="predicted"/>
<keyword evidence="9" id="KW-1185">Reference proteome</keyword>
<dbReference type="Proteomes" id="UP001549749">
    <property type="component" value="Unassembled WGS sequence"/>
</dbReference>
<evidence type="ECO:0000256" key="2">
    <source>
        <dbReference type="ARBA" id="ARBA00022485"/>
    </source>
</evidence>
<evidence type="ECO:0000313" key="9">
    <source>
        <dbReference type="Proteomes" id="UP001549749"/>
    </source>
</evidence>
<evidence type="ECO:0000256" key="5">
    <source>
        <dbReference type="ARBA" id="ARBA00023004"/>
    </source>
</evidence>
<dbReference type="EMBL" id="JBEXAC010000002">
    <property type="protein sequence ID" value="MET7000315.1"/>
    <property type="molecule type" value="Genomic_DNA"/>
</dbReference>
<protein>
    <recommendedName>
        <fullName evidence="7">High potential iron-sulfur proteins family profile domain-containing protein</fullName>
    </recommendedName>
</protein>
<evidence type="ECO:0000259" key="7">
    <source>
        <dbReference type="PROSITE" id="PS51373"/>
    </source>
</evidence>
<name>A0ABV2TCF4_9BACT</name>
<evidence type="ECO:0000313" key="8">
    <source>
        <dbReference type="EMBL" id="MET7000315.1"/>
    </source>
</evidence>
<accession>A0ABV2TCF4</accession>
<sequence length="122" mass="13340">MNEMERRQFIKKGMIFSVGFLTGGVLLLGCGNGQKEGREEVKEKEGGENGKDPCDMAALSANELKSRNALGYVDKTPMKEKRCDNCKLFIPAGDKKACATCPLFKGPVLPKGYCTYWAPKGV</sequence>
<evidence type="ECO:0000256" key="1">
    <source>
        <dbReference type="ARBA" id="ARBA00022448"/>
    </source>
</evidence>
<keyword evidence="1" id="KW-0813">Transport</keyword>
<evidence type="ECO:0000256" key="6">
    <source>
        <dbReference type="ARBA" id="ARBA00023014"/>
    </source>
</evidence>
<keyword evidence="5" id="KW-0408">Iron</keyword>
<keyword evidence="2" id="KW-0004">4Fe-4S</keyword>